<dbReference type="InterPro" id="IPR036162">
    <property type="entry name" value="Resolvase-like_N_sf"/>
</dbReference>
<feature type="domain" description="Resolvase/invertase-type recombinase catalytic" evidence="1">
    <location>
        <begin position="28"/>
        <end position="176"/>
    </location>
</feature>
<dbReference type="SMART" id="SM00857">
    <property type="entry name" value="Resolvase"/>
    <property type="match status" value="1"/>
</dbReference>
<dbReference type="InterPro" id="IPR038109">
    <property type="entry name" value="DNA_bind_recomb_sf"/>
</dbReference>
<dbReference type="GO" id="GO:0000150">
    <property type="term" value="F:DNA strand exchange activity"/>
    <property type="evidence" value="ECO:0007669"/>
    <property type="project" value="InterPro"/>
</dbReference>
<dbReference type="RefSeq" id="WP_184670014.1">
    <property type="nucleotide sequence ID" value="NZ_BAABAI010000005.1"/>
</dbReference>
<protein>
    <submittedName>
        <fullName evidence="2">DNA invertase Pin-like site-specific DNA recombinase</fullName>
    </submittedName>
</protein>
<dbReference type="EMBL" id="JACHJS010000001">
    <property type="protein sequence ID" value="MBB4966165.1"/>
    <property type="molecule type" value="Genomic_DNA"/>
</dbReference>
<sequence>MTVDEIFPKALQADRRYLIEGNDSRQLCVFYLRKSVGDDFATQVLRCLQFARTAKMRLDIAVGNEGVYYDDDKSGSKAIERPGYNALMTDIITGRLSGRSIIVRDQDRLSRRESSVLEDYHITTEMGKVRTYDSSGREIRDDVVTGIMGVVSRNEAKKTGYRQRIRKELRAIEGLPPNGGQRRTGYTSQYDAIVWEEAKMLRHARRKIVAGMSSYRVVKDLKRMGYTKPNGKLYSVADIGRFLKDPVYAGLRVFSRDIVIEGRTIPKGSVVAKGGWPKIFTESEHYEVAGIIGKNKKWSGEGKVRHLLTGILVCGQCGTKMGYGPKHGGRRKDGSRTMSHIYVCLVGKGGCGNVSRNAKVLEAFFVGLTYEALKRLPVEPVRPEVDTTSIEVERQQKKIADAVQAFKDDRIDIGELADIRQDAQAKIAAQRKIAASKPQRSQLGDADEFLNAETLAKRDVIRRLFPVVGVRSGGKGVRFDPDQLIFPESMP</sequence>
<dbReference type="InterPro" id="IPR006119">
    <property type="entry name" value="Resolv_N"/>
</dbReference>
<evidence type="ECO:0000259" key="1">
    <source>
        <dbReference type="SMART" id="SM00857"/>
    </source>
</evidence>
<dbReference type="CDD" id="cd00338">
    <property type="entry name" value="Ser_Recombinase"/>
    <property type="match status" value="1"/>
</dbReference>
<dbReference type="Pfam" id="PF00239">
    <property type="entry name" value="Resolvase"/>
    <property type="match status" value="1"/>
</dbReference>
<reference evidence="2 3" key="1">
    <citation type="submission" date="2020-08" db="EMBL/GenBank/DDBJ databases">
        <title>Sequencing the genomes of 1000 actinobacteria strains.</title>
        <authorList>
            <person name="Klenk H.-P."/>
        </authorList>
    </citation>
    <scope>NUCLEOTIDE SEQUENCE [LARGE SCALE GENOMIC DNA]</scope>
    <source>
        <strain evidence="2 3">DSM 45084</strain>
    </source>
</reference>
<dbReference type="Pfam" id="PF07508">
    <property type="entry name" value="Recombinase"/>
    <property type="match status" value="1"/>
</dbReference>
<dbReference type="InterPro" id="IPR025827">
    <property type="entry name" value="Zn_ribbon_recom_dom"/>
</dbReference>
<organism evidence="2 3">
    <name type="scientific">Saccharothrix violaceirubra</name>
    <dbReference type="NCBI Taxonomy" id="413306"/>
    <lineage>
        <taxon>Bacteria</taxon>
        <taxon>Bacillati</taxon>
        <taxon>Actinomycetota</taxon>
        <taxon>Actinomycetes</taxon>
        <taxon>Pseudonocardiales</taxon>
        <taxon>Pseudonocardiaceae</taxon>
        <taxon>Saccharothrix</taxon>
    </lineage>
</organism>
<dbReference type="InterPro" id="IPR011109">
    <property type="entry name" value="DNA_bind_recombinase_dom"/>
</dbReference>
<keyword evidence="3" id="KW-1185">Reference proteome</keyword>
<dbReference type="SUPFAM" id="SSF53041">
    <property type="entry name" value="Resolvase-like"/>
    <property type="match status" value="1"/>
</dbReference>
<proteinExistence type="predicted"/>
<dbReference type="PANTHER" id="PTHR30461:SF23">
    <property type="entry name" value="DNA RECOMBINASE-RELATED"/>
    <property type="match status" value="1"/>
</dbReference>
<dbReference type="InterPro" id="IPR050639">
    <property type="entry name" value="SSR_resolvase"/>
</dbReference>
<dbReference type="AlphaFoldDB" id="A0A7W7T6L5"/>
<dbReference type="GO" id="GO:0003677">
    <property type="term" value="F:DNA binding"/>
    <property type="evidence" value="ECO:0007669"/>
    <property type="project" value="InterPro"/>
</dbReference>
<dbReference type="PANTHER" id="PTHR30461">
    <property type="entry name" value="DNA-INVERTASE FROM LAMBDOID PROPHAGE"/>
    <property type="match status" value="1"/>
</dbReference>
<name>A0A7W7T6L5_9PSEU</name>
<dbReference type="Gene3D" id="3.40.50.1390">
    <property type="entry name" value="Resolvase, N-terminal catalytic domain"/>
    <property type="match status" value="1"/>
</dbReference>
<dbReference type="Pfam" id="PF13408">
    <property type="entry name" value="Zn_ribbon_recom"/>
    <property type="match status" value="1"/>
</dbReference>
<gene>
    <name evidence="2" type="ORF">F4559_003524</name>
</gene>
<evidence type="ECO:0000313" key="3">
    <source>
        <dbReference type="Proteomes" id="UP000542674"/>
    </source>
</evidence>
<dbReference type="Proteomes" id="UP000542674">
    <property type="component" value="Unassembled WGS sequence"/>
</dbReference>
<evidence type="ECO:0000313" key="2">
    <source>
        <dbReference type="EMBL" id="MBB4966165.1"/>
    </source>
</evidence>
<accession>A0A7W7T6L5</accession>
<dbReference type="Gene3D" id="3.90.1750.20">
    <property type="entry name" value="Putative Large Serine Recombinase, Chain B, Domain 2"/>
    <property type="match status" value="1"/>
</dbReference>
<comment type="caution">
    <text evidence="2">The sequence shown here is derived from an EMBL/GenBank/DDBJ whole genome shotgun (WGS) entry which is preliminary data.</text>
</comment>